<dbReference type="InterPro" id="IPR036116">
    <property type="entry name" value="FN3_sf"/>
</dbReference>
<reference evidence="2 3" key="1">
    <citation type="submission" date="2024-03" db="EMBL/GenBank/DDBJ databases">
        <title>Human intestinal bacterial collection.</title>
        <authorList>
            <person name="Pauvert C."/>
            <person name="Hitch T.C.A."/>
            <person name="Clavel T."/>
        </authorList>
    </citation>
    <scope>NUCLEOTIDE SEQUENCE [LARGE SCALE GENOMIC DNA]</scope>
    <source>
        <strain evidence="2 3">CLA-AP-H18</strain>
    </source>
</reference>
<proteinExistence type="predicted"/>
<dbReference type="InterPro" id="IPR013783">
    <property type="entry name" value="Ig-like_fold"/>
</dbReference>
<gene>
    <name evidence="2" type="ORF">ABFO16_01670</name>
</gene>
<dbReference type="SUPFAM" id="SSF49265">
    <property type="entry name" value="Fibronectin type III"/>
    <property type="match status" value="1"/>
</dbReference>
<dbReference type="RefSeq" id="WP_367286304.1">
    <property type="nucleotide sequence ID" value="NZ_JBBMEY010000007.1"/>
</dbReference>
<feature type="chain" id="PRO_5046238955" description="Fibronectin type III domain-containing protein" evidence="1">
    <location>
        <begin position="28"/>
        <end position="417"/>
    </location>
</feature>
<evidence type="ECO:0000256" key="1">
    <source>
        <dbReference type="SAM" id="SignalP"/>
    </source>
</evidence>
<evidence type="ECO:0000313" key="2">
    <source>
        <dbReference type="EMBL" id="MEQ2564941.1"/>
    </source>
</evidence>
<protein>
    <recommendedName>
        <fullName evidence="4">Fibronectin type III domain-containing protein</fullName>
    </recommendedName>
</protein>
<dbReference type="CDD" id="cd00063">
    <property type="entry name" value="FN3"/>
    <property type="match status" value="1"/>
</dbReference>
<name>A0ABV1HRI4_9FIRM</name>
<organism evidence="2 3">
    <name type="scientific">Ruminococcoides intestinihominis</name>
    <dbReference type="NCBI Taxonomy" id="3133161"/>
    <lineage>
        <taxon>Bacteria</taxon>
        <taxon>Bacillati</taxon>
        <taxon>Bacillota</taxon>
        <taxon>Clostridia</taxon>
        <taxon>Eubacteriales</taxon>
        <taxon>Oscillospiraceae</taxon>
        <taxon>Ruminococcoides</taxon>
    </lineage>
</organism>
<feature type="signal peptide" evidence="1">
    <location>
        <begin position="1"/>
        <end position="27"/>
    </location>
</feature>
<dbReference type="InterPro" id="IPR003961">
    <property type="entry name" value="FN3_dom"/>
</dbReference>
<evidence type="ECO:0008006" key="4">
    <source>
        <dbReference type="Google" id="ProtNLM"/>
    </source>
</evidence>
<keyword evidence="3" id="KW-1185">Reference proteome</keyword>
<accession>A0ABV1HRI4</accession>
<dbReference type="Gene3D" id="2.60.40.10">
    <property type="entry name" value="Immunoglobulins"/>
    <property type="match status" value="3"/>
</dbReference>
<dbReference type="EMBL" id="JBBMFI010000003">
    <property type="protein sequence ID" value="MEQ2564941.1"/>
    <property type="molecule type" value="Genomic_DNA"/>
</dbReference>
<evidence type="ECO:0000313" key="3">
    <source>
        <dbReference type="Proteomes" id="UP001478133"/>
    </source>
</evidence>
<comment type="caution">
    <text evidence="2">The sequence shown here is derived from an EMBL/GenBank/DDBJ whole genome shotgun (WGS) entry which is preliminary data.</text>
</comment>
<dbReference type="Proteomes" id="UP001478133">
    <property type="component" value="Unassembled WGS sequence"/>
</dbReference>
<keyword evidence="1" id="KW-0732">Signal</keyword>
<sequence>MKRLLSVCLSLCIMVSVFVSFDITASAKTNLKKTTVSASNISNGINVSWKKVSGAKSYKLYRKASGAKKYSVVKKTNSKTVKYLDKKVSAGKTYSYQVVAVKGKETSKSKTKSITRLLAPKNVKVQSYASKTDCTLKGSKADYVFDNVFTFDSKLGVKITWNKSKGANKYDIYRKVDNSKKYRKIKTVGNISTYVDRESFFSVVNLSYKVVARKNTSASDYSTTRKICYVEPSYIFTYSLSDELLVSWTQVAGCDGYKLYRSLTGKAGSYSYIGKYTTKEYKYEEKNAELGKTYYYKLVAYKGSNNSVGLTIKEKYEPVTTVNLNVGDTSDSVQKQFKKTLAKINKDLKRNMSDLYQEVTFDKIMESIRIESKDEKVATVSKDYIITAVSQGTIKAPIIQKLGNFELEKGFILINVN</sequence>